<dbReference type="InterPro" id="IPR049192">
    <property type="entry name" value="DUF4246_C"/>
</dbReference>
<evidence type="ECO:0000259" key="1">
    <source>
        <dbReference type="Pfam" id="PF14033"/>
    </source>
</evidence>
<dbReference type="AlphaFoldDB" id="G1XDR6"/>
<dbReference type="EMBL" id="ADOT01000139">
    <property type="protein sequence ID" value="EGX48812.1"/>
    <property type="molecule type" value="Genomic_DNA"/>
</dbReference>
<evidence type="ECO:0000313" key="3">
    <source>
        <dbReference type="Proteomes" id="UP000008784"/>
    </source>
</evidence>
<comment type="caution">
    <text evidence="2">The sequence shown here is derived from an EMBL/GenBank/DDBJ whole genome shotgun (WGS) entry which is preliminary data.</text>
</comment>
<evidence type="ECO:0000313" key="2">
    <source>
        <dbReference type="EMBL" id="EGX48812.1"/>
    </source>
</evidence>
<dbReference type="PANTHER" id="PTHR33119:SF1">
    <property type="entry name" value="FE2OG DIOXYGENASE DOMAIN-CONTAINING PROTEIN"/>
    <property type="match status" value="1"/>
</dbReference>
<sequence>MEKSQDEDYTKAWLIEAGLDDDIEASMFHEMFSHYRDGVQKLREHNILIDPDMDGRWRRDDVLDEEWREKLNSGKVTTVQFYKLNTARVSMLKVLENIPAEERGFPCDSLRLSTSTTDLLDPSMYPIVYTKTLALKNGEFESISLPLGHVDEGLDDLYCWLPTEFEVAATGGSTKIVSDRSWDWNRYSAPQWGSCGYDLQNEVGWRDLKTLAQRRLEGKTVKVMTRLLKISLLSEDAHYPGDEWHVDGMMNEFRVATGIYNYAKENITDFSLRIRHQNYYHTMPYYDGIRPLRIVDDYAPALMKVEIITSWKLKANSSPDPSL</sequence>
<dbReference type="Proteomes" id="UP000008784">
    <property type="component" value="Unassembled WGS sequence"/>
</dbReference>
<dbReference type="RefSeq" id="XP_011122628.1">
    <property type="nucleotide sequence ID" value="XM_011124326.1"/>
</dbReference>
<feature type="domain" description="DUF4246" evidence="1">
    <location>
        <begin position="211"/>
        <end position="278"/>
    </location>
</feature>
<dbReference type="PANTHER" id="PTHR33119">
    <property type="entry name" value="IFI3P"/>
    <property type="match status" value="1"/>
</dbReference>
<dbReference type="Pfam" id="PF14033">
    <property type="entry name" value="DUF4246"/>
    <property type="match status" value="2"/>
</dbReference>
<dbReference type="HOGENOM" id="CLU_860443_0_0_1"/>
<organism evidence="2 3">
    <name type="scientific">Arthrobotrys oligospora (strain ATCC 24927 / CBS 115.81 / DSM 1491)</name>
    <name type="common">Nematode-trapping fungus</name>
    <name type="synonym">Didymozoophaga oligospora</name>
    <dbReference type="NCBI Taxonomy" id="756982"/>
    <lineage>
        <taxon>Eukaryota</taxon>
        <taxon>Fungi</taxon>
        <taxon>Dikarya</taxon>
        <taxon>Ascomycota</taxon>
        <taxon>Pezizomycotina</taxon>
        <taxon>Orbiliomycetes</taxon>
        <taxon>Orbiliales</taxon>
        <taxon>Orbiliaceae</taxon>
        <taxon>Orbilia</taxon>
        <taxon>Orbilia oligospora</taxon>
    </lineage>
</organism>
<dbReference type="InterPro" id="IPR025340">
    <property type="entry name" value="DUF4246"/>
</dbReference>
<reference evidence="2 3" key="1">
    <citation type="journal article" date="2011" name="PLoS Pathog.">
        <title>Genomic and proteomic analyses of the fungus Arthrobotrys oligospora provide insights into nematode-trap formation.</title>
        <authorList>
            <person name="Yang J."/>
            <person name="Wang L."/>
            <person name="Ji X."/>
            <person name="Feng Y."/>
            <person name="Li X."/>
            <person name="Zou C."/>
            <person name="Xu J."/>
            <person name="Ren Y."/>
            <person name="Mi Q."/>
            <person name="Wu J."/>
            <person name="Liu S."/>
            <person name="Liu Y."/>
            <person name="Huang X."/>
            <person name="Wang H."/>
            <person name="Niu X."/>
            <person name="Li J."/>
            <person name="Liang L."/>
            <person name="Luo Y."/>
            <person name="Ji K."/>
            <person name="Zhou W."/>
            <person name="Yu Z."/>
            <person name="Li G."/>
            <person name="Liu Y."/>
            <person name="Li L."/>
            <person name="Qiao M."/>
            <person name="Feng L."/>
            <person name="Zhang K.-Q."/>
        </authorList>
    </citation>
    <scope>NUCLEOTIDE SEQUENCE [LARGE SCALE GENOMIC DNA]</scope>
    <source>
        <strain evidence="3">ATCC 24927 / CBS 115.81 / DSM 1491</strain>
    </source>
</reference>
<dbReference type="GeneID" id="22893554"/>
<name>G1XDR6_ARTOA</name>
<dbReference type="InParanoid" id="G1XDR6"/>
<dbReference type="OrthoDB" id="10351637at2759"/>
<proteinExistence type="predicted"/>
<gene>
    <name evidence="2" type="ORF">AOL_s00079g451</name>
</gene>
<protein>
    <recommendedName>
        <fullName evidence="1">DUF4246 domain-containing protein</fullName>
    </recommendedName>
</protein>
<accession>G1XDR6</accession>
<keyword evidence="3" id="KW-1185">Reference proteome</keyword>
<feature type="domain" description="DUF4246" evidence="1">
    <location>
        <begin position="113"/>
        <end position="178"/>
    </location>
</feature>
<dbReference type="STRING" id="756982.G1XDR6"/>